<dbReference type="InterPro" id="IPR011009">
    <property type="entry name" value="Kinase-like_dom_sf"/>
</dbReference>
<dbReference type="PANTHER" id="PTHR48011">
    <property type="entry name" value="CCR4-NOT TRANSCRIPTIONAL COMPLEX SUBUNIT CAF120-RELATED"/>
    <property type="match status" value="1"/>
</dbReference>
<dbReference type="InterPro" id="IPR052751">
    <property type="entry name" value="Plant_MAPKKK"/>
</dbReference>
<feature type="compositionally biased region" description="Acidic residues" evidence="1">
    <location>
        <begin position="290"/>
        <end position="332"/>
    </location>
</feature>
<evidence type="ECO:0000313" key="4">
    <source>
        <dbReference type="Proteomes" id="UP000583929"/>
    </source>
</evidence>
<dbReference type="PROSITE" id="PS50011">
    <property type="entry name" value="PROTEIN_KINASE_DOM"/>
    <property type="match status" value="1"/>
</dbReference>
<evidence type="ECO:0000313" key="3">
    <source>
        <dbReference type="EMBL" id="KAF4391263.1"/>
    </source>
</evidence>
<name>A0A7J6H7K2_CANSA</name>
<dbReference type="PANTHER" id="PTHR48011:SF56">
    <property type="entry name" value="PROTEIN KINASE DOMAIN-CONTAINING PROTEIN"/>
    <property type="match status" value="1"/>
</dbReference>
<dbReference type="SUPFAM" id="SSF56112">
    <property type="entry name" value="Protein kinase-like (PK-like)"/>
    <property type="match status" value="1"/>
</dbReference>
<dbReference type="EMBL" id="JAATIQ010000060">
    <property type="protein sequence ID" value="KAF4391263.1"/>
    <property type="molecule type" value="Genomic_DNA"/>
</dbReference>
<sequence length="438" mass="50717">MIQRRHGRWGWMRGRLFRVGTSDSVFEAIIPSKADSKPLQFKDYSSLLVIKSAHYGSYYAELIMENEEFVYTSLGSNPHILKFYGHDYTFSKDHDGGNYGRVSYNLFYKNVLGGSLSDFIERTRVRLREPQARAHTRSILKGLEFIHQKSFVHCNLKPSNILLIHCDDNPYGVDGLVAKIADFGLSKRINDDFESGNEVTCKTQDQASKIWALGYVVLEMLTGNLSWDENLGEEELYNKISIETPFIPSCLTPIAKDFLLKCFTRDPNQRPSAQILLDHPFALKTKEQDSKEEDPEEEDSEEEDPEEEDFVKDPEEDLEEEDSEEDPEEDPQEEPKERSGIGTTYTNKLKNCIRPNGGERKKTDLYHLHLIRNLRLYFPKRAQRLTLKSKSNVTKSNVITMVIDFLDKEPNLSEVRVSELFSIMRMKNQYKPTKRYEP</sequence>
<comment type="caution">
    <text evidence="3">The sequence shown here is derived from an EMBL/GenBank/DDBJ whole genome shotgun (WGS) entry which is preliminary data.</text>
</comment>
<feature type="region of interest" description="Disordered" evidence="1">
    <location>
        <begin position="274"/>
        <end position="358"/>
    </location>
</feature>
<dbReference type="Proteomes" id="UP000583929">
    <property type="component" value="Unassembled WGS sequence"/>
</dbReference>
<dbReference type="InterPro" id="IPR000719">
    <property type="entry name" value="Prot_kinase_dom"/>
</dbReference>
<evidence type="ECO:0000256" key="1">
    <source>
        <dbReference type="SAM" id="MobiDB-lite"/>
    </source>
</evidence>
<dbReference type="AlphaFoldDB" id="A0A7J6H7K2"/>
<keyword evidence="4" id="KW-1185">Reference proteome</keyword>
<organism evidence="3 4">
    <name type="scientific">Cannabis sativa</name>
    <name type="common">Hemp</name>
    <name type="synonym">Marijuana</name>
    <dbReference type="NCBI Taxonomy" id="3483"/>
    <lineage>
        <taxon>Eukaryota</taxon>
        <taxon>Viridiplantae</taxon>
        <taxon>Streptophyta</taxon>
        <taxon>Embryophyta</taxon>
        <taxon>Tracheophyta</taxon>
        <taxon>Spermatophyta</taxon>
        <taxon>Magnoliopsida</taxon>
        <taxon>eudicotyledons</taxon>
        <taxon>Gunneridae</taxon>
        <taxon>Pentapetalae</taxon>
        <taxon>rosids</taxon>
        <taxon>fabids</taxon>
        <taxon>Rosales</taxon>
        <taxon>Cannabaceae</taxon>
        <taxon>Cannabis</taxon>
    </lineage>
</organism>
<accession>A0A7J6H7K2</accession>
<evidence type="ECO:0000259" key="2">
    <source>
        <dbReference type="PROSITE" id="PS50011"/>
    </source>
</evidence>
<reference evidence="3 4" key="1">
    <citation type="journal article" date="2020" name="bioRxiv">
        <title>Sequence and annotation of 42 cannabis genomes reveals extensive copy number variation in cannabinoid synthesis and pathogen resistance genes.</title>
        <authorList>
            <person name="Mckernan K.J."/>
            <person name="Helbert Y."/>
            <person name="Kane L.T."/>
            <person name="Ebling H."/>
            <person name="Zhang L."/>
            <person name="Liu B."/>
            <person name="Eaton Z."/>
            <person name="Mclaughlin S."/>
            <person name="Kingan S."/>
            <person name="Baybayan P."/>
            <person name="Concepcion G."/>
            <person name="Jordan M."/>
            <person name="Riva A."/>
            <person name="Barbazuk W."/>
            <person name="Harkins T."/>
        </authorList>
    </citation>
    <scope>NUCLEOTIDE SEQUENCE [LARGE SCALE GENOMIC DNA]</scope>
    <source>
        <strain evidence="4">cv. Jamaican Lion 4</strain>
        <tissue evidence="3">Leaf</tissue>
    </source>
</reference>
<proteinExistence type="predicted"/>
<dbReference type="GO" id="GO:0005524">
    <property type="term" value="F:ATP binding"/>
    <property type="evidence" value="ECO:0007669"/>
    <property type="project" value="InterPro"/>
</dbReference>
<dbReference type="GO" id="GO:0004672">
    <property type="term" value="F:protein kinase activity"/>
    <property type="evidence" value="ECO:0007669"/>
    <property type="project" value="InterPro"/>
</dbReference>
<feature type="domain" description="Protein kinase" evidence="2">
    <location>
        <begin position="11"/>
        <end position="282"/>
    </location>
</feature>
<dbReference type="Gene3D" id="1.10.510.10">
    <property type="entry name" value="Transferase(Phosphotransferase) domain 1"/>
    <property type="match status" value="1"/>
</dbReference>
<protein>
    <recommendedName>
        <fullName evidence="2">Protein kinase domain-containing protein</fullName>
    </recommendedName>
</protein>
<gene>
    <name evidence="3" type="ORF">G4B88_016573</name>
</gene>
<dbReference type="GO" id="GO:0007165">
    <property type="term" value="P:signal transduction"/>
    <property type="evidence" value="ECO:0007669"/>
    <property type="project" value="TreeGrafter"/>
</dbReference>
<dbReference type="Pfam" id="PF00069">
    <property type="entry name" value="Pkinase"/>
    <property type="match status" value="1"/>
</dbReference>